<dbReference type="EMBL" id="JAAAIL010004727">
    <property type="protein sequence ID" value="KAG0247396.1"/>
    <property type="molecule type" value="Genomic_DNA"/>
</dbReference>
<reference evidence="1" key="1">
    <citation type="journal article" date="2020" name="Fungal Divers.">
        <title>Resolving the Mortierellaceae phylogeny through synthesis of multi-gene phylogenetics and phylogenomics.</title>
        <authorList>
            <person name="Vandepol N."/>
            <person name="Liber J."/>
            <person name="Desiro A."/>
            <person name="Na H."/>
            <person name="Kennedy M."/>
            <person name="Barry K."/>
            <person name="Grigoriev I.V."/>
            <person name="Miller A.N."/>
            <person name="O'Donnell K."/>
            <person name="Stajich J.E."/>
            <person name="Bonito G."/>
        </authorList>
    </citation>
    <scope>NUCLEOTIDE SEQUENCE</scope>
    <source>
        <strain evidence="1">NRRL 28262</strain>
    </source>
</reference>
<protein>
    <submittedName>
        <fullName evidence="1">Uncharacterized protein</fullName>
    </submittedName>
</protein>
<proteinExistence type="predicted"/>
<dbReference type="Proteomes" id="UP001194580">
    <property type="component" value="Unassembled WGS sequence"/>
</dbReference>
<evidence type="ECO:0000313" key="2">
    <source>
        <dbReference type="Proteomes" id="UP001194580"/>
    </source>
</evidence>
<comment type="caution">
    <text evidence="1">The sequence shown here is derived from an EMBL/GenBank/DDBJ whole genome shotgun (WGS) entry which is preliminary data.</text>
</comment>
<gene>
    <name evidence="1" type="ORF">BGZ95_008724</name>
</gene>
<evidence type="ECO:0000313" key="1">
    <source>
        <dbReference type="EMBL" id="KAG0247396.1"/>
    </source>
</evidence>
<accession>A0AAD4CZD9</accession>
<feature type="non-terminal residue" evidence="1">
    <location>
        <position position="99"/>
    </location>
</feature>
<organism evidence="1 2">
    <name type="scientific">Linnemannia exigua</name>
    <dbReference type="NCBI Taxonomy" id="604196"/>
    <lineage>
        <taxon>Eukaryota</taxon>
        <taxon>Fungi</taxon>
        <taxon>Fungi incertae sedis</taxon>
        <taxon>Mucoromycota</taxon>
        <taxon>Mortierellomycotina</taxon>
        <taxon>Mortierellomycetes</taxon>
        <taxon>Mortierellales</taxon>
        <taxon>Mortierellaceae</taxon>
        <taxon>Linnemannia</taxon>
    </lineage>
</organism>
<name>A0AAD4CZD9_9FUNG</name>
<sequence length="99" mass="11239">FQSSADLGQDLRAWVTDLLEDTKQLGKVILIQIPLVPTPEGDHAPGHQVFVYLKGDITPEAAELERTHILPHHQKVPIRFQWMRGPLYCNYCKGEDHGI</sequence>
<keyword evidence="2" id="KW-1185">Reference proteome</keyword>
<feature type="non-terminal residue" evidence="1">
    <location>
        <position position="1"/>
    </location>
</feature>
<dbReference type="AlphaFoldDB" id="A0AAD4CZD9"/>